<dbReference type="PROSITE" id="PS00116">
    <property type="entry name" value="DNA_POLYMERASE_B"/>
    <property type="match status" value="1"/>
</dbReference>
<evidence type="ECO:0000256" key="5">
    <source>
        <dbReference type="ARBA" id="ARBA00022679"/>
    </source>
</evidence>
<comment type="subcellular location">
    <subcellularLocation>
        <location evidence="2 20">Nucleus</location>
    </subcellularLocation>
</comment>
<evidence type="ECO:0000256" key="16">
    <source>
        <dbReference type="ARBA" id="ARBA00023014"/>
    </source>
</evidence>
<dbReference type="InterPro" id="IPR050240">
    <property type="entry name" value="DNA_pol_type-B"/>
</dbReference>
<dbReference type="EMBL" id="NCKV01006907">
    <property type="protein sequence ID" value="RWS23209.1"/>
    <property type="molecule type" value="Genomic_DNA"/>
</dbReference>
<feature type="domain" description="DNA-directed DNA polymerase family B exonuclease" evidence="22">
    <location>
        <begin position="112"/>
        <end position="381"/>
    </location>
</feature>
<dbReference type="GO" id="GO:0006287">
    <property type="term" value="P:base-excision repair, gap-filling"/>
    <property type="evidence" value="ECO:0007669"/>
    <property type="project" value="TreeGrafter"/>
</dbReference>
<keyword evidence="17 20" id="KW-0238">DNA-binding</keyword>
<keyword evidence="11" id="KW-0378">Hydrolase</keyword>
<dbReference type="GO" id="GO:0008270">
    <property type="term" value="F:zinc ion binding"/>
    <property type="evidence" value="ECO:0007669"/>
    <property type="project" value="UniProtKB-KW"/>
</dbReference>
<keyword evidence="9 20" id="KW-0479">Metal-binding</keyword>
<reference evidence="24 25" key="1">
    <citation type="journal article" date="2018" name="Gigascience">
        <title>Genomes of trombidid mites reveal novel predicted allergens and laterally-transferred genes associated with secondary metabolism.</title>
        <authorList>
            <person name="Dong X."/>
            <person name="Chaisiri K."/>
            <person name="Xia D."/>
            <person name="Armstrong S.D."/>
            <person name="Fang Y."/>
            <person name="Donnelly M.J."/>
            <person name="Kadowaki T."/>
            <person name="McGarry J.W."/>
            <person name="Darby A.C."/>
            <person name="Makepeace B.L."/>
        </authorList>
    </citation>
    <scope>NUCLEOTIDE SEQUENCE [LARGE SCALE GENOMIC DNA]</scope>
    <source>
        <strain evidence="24">UoL-UT</strain>
    </source>
</reference>
<dbReference type="VEuPathDB" id="VectorBase:LDEU008831"/>
<evidence type="ECO:0000256" key="11">
    <source>
        <dbReference type="ARBA" id="ARBA00022801"/>
    </source>
</evidence>
<keyword evidence="10 20" id="KW-0863">Zinc-finger</keyword>
<dbReference type="InterPro" id="IPR042087">
    <property type="entry name" value="DNA_pol_B_thumb"/>
</dbReference>
<dbReference type="SUPFAM" id="SSF53098">
    <property type="entry name" value="Ribonuclease H-like"/>
    <property type="match status" value="1"/>
</dbReference>
<dbReference type="CDD" id="cd05777">
    <property type="entry name" value="DNA_polB_delta_exo"/>
    <property type="match status" value="1"/>
</dbReference>
<evidence type="ECO:0000259" key="22">
    <source>
        <dbReference type="Pfam" id="PF03104"/>
    </source>
</evidence>
<keyword evidence="14 20" id="KW-0239">DNA-directed DNA polymerase</keyword>
<keyword evidence="7 20" id="KW-0235">DNA replication</keyword>
<dbReference type="OrthoDB" id="2414538at2759"/>
<evidence type="ECO:0000313" key="24">
    <source>
        <dbReference type="EMBL" id="RWS23209.1"/>
    </source>
</evidence>
<evidence type="ECO:0000256" key="3">
    <source>
        <dbReference type="ARBA" id="ARBA00005755"/>
    </source>
</evidence>
<protein>
    <recommendedName>
        <fullName evidence="20">DNA polymerase</fullName>
        <ecNumber evidence="20">2.7.7.7</ecNumber>
    </recommendedName>
</protein>
<dbReference type="Gene3D" id="3.30.420.10">
    <property type="entry name" value="Ribonuclease H-like superfamily/Ribonuclease H"/>
    <property type="match status" value="1"/>
</dbReference>
<dbReference type="InterPro" id="IPR023211">
    <property type="entry name" value="DNA_pol_palm_dom_sf"/>
</dbReference>
<dbReference type="FunFam" id="1.10.132.60:FF:000001">
    <property type="entry name" value="DNA polymerase"/>
    <property type="match status" value="1"/>
</dbReference>
<keyword evidence="6 20" id="KW-0548">Nucleotidyltransferase</keyword>
<proteinExistence type="inferred from homology"/>
<keyword evidence="8" id="KW-0540">Nuclease</keyword>
<keyword evidence="15 20" id="KW-0408">Iron</keyword>
<dbReference type="InterPro" id="IPR043502">
    <property type="entry name" value="DNA/RNA_pol_sf"/>
</dbReference>
<keyword evidence="13" id="KW-0269">Exonuclease</keyword>
<name>A0A443S6P6_9ACAR</name>
<dbReference type="Pfam" id="PF00136">
    <property type="entry name" value="DNA_pol_B"/>
    <property type="match status" value="1"/>
</dbReference>
<evidence type="ECO:0000256" key="2">
    <source>
        <dbReference type="ARBA" id="ARBA00004123"/>
    </source>
</evidence>
<evidence type="ECO:0000256" key="1">
    <source>
        <dbReference type="ARBA" id="ARBA00001966"/>
    </source>
</evidence>
<feature type="domain" description="C4-type zinc-finger of DNA polymerase delta" evidence="23">
    <location>
        <begin position="911"/>
        <end position="983"/>
    </location>
</feature>
<dbReference type="InterPro" id="IPR036397">
    <property type="entry name" value="RNaseH_sf"/>
</dbReference>
<evidence type="ECO:0000256" key="9">
    <source>
        <dbReference type="ARBA" id="ARBA00022723"/>
    </source>
</evidence>
<dbReference type="GO" id="GO:0000166">
    <property type="term" value="F:nucleotide binding"/>
    <property type="evidence" value="ECO:0007669"/>
    <property type="project" value="InterPro"/>
</dbReference>
<evidence type="ECO:0000256" key="14">
    <source>
        <dbReference type="ARBA" id="ARBA00022932"/>
    </source>
</evidence>
<keyword evidence="25" id="KW-1185">Reference proteome</keyword>
<dbReference type="EC" id="2.7.7.7" evidence="20"/>
<keyword evidence="18 20" id="KW-0539">Nucleus</keyword>
<dbReference type="PANTHER" id="PTHR10322">
    <property type="entry name" value="DNA POLYMERASE CATALYTIC SUBUNIT"/>
    <property type="match status" value="1"/>
</dbReference>
<dbReference type="GO" id="GO:0045004">
    <property type="term" value="P:DNA replication proofreading"/>
    <property type="evidence" value="ECO:0007669"/>
    <property type="project" value="TreeGrafter"/>
</dbReference>
<dbReference type="InterPro" id="IPR017964">
    <property type="entry name" value="DNA-dir_DNA_pol_B_CS"/>
</dbReference>
<dbReference type="GO" id="GO:0003887">
    <property type="term" value="F:DNA-directed DNA polymerase activity"/>
    <property type="evidence" value="ECO:0007669"/>
    <property type="project" value="UniProtKB-KW"/>
</dbReference>
<dbReference type="Pfam" id="PF03104">
    <property type="entry name" value="DNA_pol_B_exo1"/>
    <property type="match status" value="1"/>
</dbReference>
<dbReference type="GO" id="GO:0003677">
    <property type="term" value="F:DNA binding"/>
    <property type="evidence" value="ECO:0007669"/>
    <property type="project" value="UniProtKB-KW"/>
</dbReference>
<evidence type="ECO:0000256" key="12">
    <source>
        <dbReference type="ARBA" id="ARBA00022833"/>
    </source>
</evidence>
<evidence type="ECO:0000256" key="20">
    <source>
        <dbReference type="RuleBase" id="RU000442"/>
    </source>
</evidence>
<organism evidence="24 25">
    <name type="scientific">Leptotrombidium deliense</name>
    <dbReference type="NCBI Taxonomy" id="299467"/>
    <lineage>
        <taxon>Eukaryota</taxon>
        <taxon>Metazoa</taxon>
        <taxon>Ecdysozoa</taxon>
        <taxon>Arthropoda</taxon>
        <taxon>Chelicerata</taxon>
        <taxon>Arachnida</taxon>
        <taxon>Acari</taxon>
        <taxon>Acariformes</taxon>
        <taxon>Trombidiformes</taxon>
        <taxon>Prostigmata</taxon>
        <taxon>Anystina</taxon>
        <taxon>Parasitengona</taxon>
        <taxon>Trombiculoidea</taxon>
        <taxon>Trombiculidae</taxon>
        <taxon>Leptotrombidium</taxon>
    </lineage>
</organism>
<dbReference type="NCBIfam" id="TIGR00592">
    <property type="entry name" value="pol2"/>
    <property type="match status" value="1"/>
</dbReference>
<comment type="catalytic activity">
    <reaction evidence="19 20">
        <text>DNA(n) + a 2'-deoxyribonucleoside 5'-triphosphate = DNA(n+1) + diphosphate</text>
        <dbReference type="Rhea" id="RHEA:22508"/>
        <dbReference type="Rhea" id="RHEA-COMP:17339"/>
        <dbReference type="Rhea" id="RHEA-COMP:17340"/>
        <dbReference type="ChEBI" id="CHEBI:33019"/>
        <dbReference type="ChEBI" id="CHEBI:61560"/>
        <dbReference type="ChEBI" id="CHEBI:173112"/>
        <dbReference type="EC" id="2.7.7.7"/>
    </reaction>
</comment>
<dbReference type="InterPro" id="IPR012337">
    <property type="entry name" value="RNaseH-like_sf"/>
</dbReference>
<dbReference type="InterPro" id="IPR006172">
    <property type="entry name" value="DNA-dir_DNA_pol_B"/>
</dbReference>
<comment type="similarity">
    <text evidence="3 20">Belongs to the DNA polymerase type-B family.</text>
</comment>
<evidence type="ECO:0000256" key="18">
    <source>
        <dbReference type="ARBA" id="ARBA00023242"/>
    </source>
</evidence>
<dbReference type="GO" id="GO:0006297">
    <property type="term" value="P:nucleotide-excision repair, DNA gap filling"/>
    <property type="evidence" value="ECO:0007669"/>
    <property type="project" value="TreeGrafter"/>
</dbReference>
<dbReference type="CDD" id="cd05533">
    <property type="entry name" value="POLBc_delta"/>
    <property type="match status" value="1"/>
</dbReference>
<evidence type="ECO:0000256" key="15">
    <source>
        <dbReference type="ARBA" id="ARBA00023004"/>
    </source>
</evidence>
<keyword evidence="4 20" id="KW-0004">4Fe-4S</keyword>
<dbReference type="GO" id="GO:0051539">
    <property type="term" value="F:4 iron, 4 sulfur cluster binding"/>
    <property type="evidence" value="ECO:0007669"/>
    <property type="project" value="UniProtKB-KW"/>
</dbReference>
<gene>
    <name evidence="24" type="ORF">B4U80_10195</name>
</gene>
<evidence type="ECO:0000256" key="10">
    <source>
        <dbReference type="ARBA" id="ARBA00022771"/>
    </source>
</evidence>
<dbReference type="Pfam" id="PF14260">
    <property type="entry name" value="zf-C4pol"/>
    <property type="match status" value="1"/>
</dbReference>
<evidence type="ECO:0000256" key="6">
    <source>
        <dbReference type="ARBA" id="ARBA00022695"/>
    </source>
</evidence>
<dbReference type="AlphaFoldDB" id="A0A443S6P6"/>
<comment type="caution">
    <text evidence="24">The sequence shown here is derived from an EMBL/GenBank/DDBJ whole genome shotgun (WGS) entry which is preliminary data.</text>
</comment>
<dbReference type="InterPro" id="IPR006133">
    <property type="entry name" value="DNA-dir_DNA_pol_B_exonuc"/>
</dbReference>
<sequence length="1005" mass="114986">SITFQQIDLDYYIGNNDYPIVRIYGISDIGNSVLVHVHGFRPYFYVSSPDFYEDNDLPEFRKTLNKFLQKTNNNLGIILNTEFVTVLNPGFMSSAVNVFRKCYRNFGNCSYVFESNIDFKVRFMVDNNIVGCNWIKLPFSKFEIRNEFSKQSSCQIECDIIYQDLLSYAPEGQWSKVAPFRILSFDIEVAGRKGIFPEPNHDPVIQISNCLQRQGENEPFHKVIFTLNSCAPIAGISINSFHTEEELLLAWQHFVQIADPDILTGYNILNFDLDYLLKRAMYLSSCTNNSRTVPLTTTQNLISNFQHHTVRANCYNKSLHNFGFLGRIRNDYSNSVDKFFESKQMGKKVYKEINILGRCQFDLFPVLLRDYKLRSYSLNAVSFHFLKEQKEDVHHSIITDLQNGDENTRRRLALYCMKDALLPLRLLDKLMCIINYMEMARVTGVPLNYLLTRGQQIKVVAQLLKHAKEQSFILPSLPKSSTGEFSGALVIEPLRGYYDTPIATLDFCSLYPSIMIAHNLCYTTLINASVAKQLNASDYVETPSKSYFVKSHVRKGLLPQILENLLKARVKAKQELKQETDSFKRKVLDGRQWALKVSANSVYGFTGAQMGTLPCLEISQSVTAFGRQMIEITKNKVEQKFKCENGYPADAVVIYGDTDSVMIKFGVDSVSEAMMFGKYAAEYINLQFVDPIKLEFEKVYFPYLLINKKRYAGLYYTNSDTYDKMDCKGIETVRRDNCPLISKLIGTCLKKVLIDRKPNDAIAYTQSIIRDLLCNKIDIADLIITKEYSKQNYAAKQAHIELAKKMAKRDAGSAPKLGDRVAYVIIAGPKNTPAYLKSEDPIYVMDHSLPIDTEYYLNNQLLKPLLRLFEPIFGCEKAKSLLLHGEHTRTKIIPTAKSSPLAKFLVKKDRCISCKAVLNTSTALCDNKSCDNSKAEIYLTEIDKQQNLENLFNKLWTQCQRCTGNLNAPVLCSSRDCPIFYKRKKVMIDLTKQKETISRFGIPEW</sequence>
<dbReference type="Gene3D" id="2.40.50.730">
    <property type="match status" value="2"/>
</dbReference>
<feature type="non-terminal residue" evidence="24">
    <location>
        <position position="1"/>
    </location>
</feature>
<dbReference type="InterPro" id="IPR006134">
    <property type="entry name" value="DNA-dir_DNA_pol_B_multi_dom"/>
</dbReference>
<dbReference type="Gene3D" id="1.10.287.690">
    <property type="entry name" value="Helix hairpin bin"/>
    <property type="match status" value="1"/>
</dbReference>
<accession>A0A443S6P6</accession>
<dbReference type="Gene3D" id="1.10.132.60">
    <property type="entry name" value="DNA polymerase family B, C-terminal domain"/>
    <property type="match status" value="1"/>
</dbReference>
<evidence type="ECO:0000256" key="7">
    <source>
        <dbReference type="ARBA" id="ARBA00022705"/>
    </source>
</evidence>
<evidence type="ECO:0000256" key="17">
    <source>
        <dbReference type="ARBA" id="ARBA00023125"/>
    </source>
</evidence>
<dbReference type="SMART" id="SM00486">
    <property type="entry name" value="POLBc"/>
    <property type="match status" value="1"/>
</dbReference>
<feature type="non-terminal residue" evidence="24">
    <location>
        <position position="1005"/>
    </location>
</feature>
<dbReference type="PRINTS" id="PR00106">
    <property type="entry name" value="DNAPOLB"/>
</dbReference>
<dbReference type="SUPFAM" id="SSF56672">
    <property type="entry name" value="DNA/RNA polymerases"/>
    <property type="match status" value="1"/>
</dbReference>
<dbReference type="Gene3D" id="3.90.1600.10">
    <property type="entry name" value="Palm domain of DNA polymerase"/>
    <property type="match status" value="1"/>
</dbReference>
<dbReference type="GO" id="GO:0008296">
    <property type="term" value="F:3'-5'-DNA exonuclease activity"/>
    <property type="evidence" value="ECO:0007669"/>
    <property type="project" value="TreeGrafter"/>
</dbReference>
<evidence type="ECO:0000256" key="13">
    <source>
        <dbReference type="ARBA" id="ARBA00022839"/>
    </source>
</evidence>
<feature type="domain" description="DNA-directed DNA polymerase family B multifunctional" evidence="21">
    <location>
        <begin position="445"/>
        <end position="872"/>
    </location>
</feature>
<evidence type="ECO:0000259" key="21">
    <source>
        <dbReference type="Pfam" id="PF00136"/>
    </source>
</evidence>
<comment type="cofactor">
    <cofactor evidence="1 20">
        <name>[4Fe-4S] cluster</name>
        <dbReference type="ChEBI" id="CHEBI:49883"/>
    </cofactor>
</comment>
<dbReference type="GO" id="GO:0043625">
    <property type="term" value="C:delta DNA polymerase complex"/>
    <property type="evidence" value="ECO:0007669"/>
    <property type="project" value="TreeGrafter"/>
</dbReference>
<evidence type="ECO:0000256" key="8">
    <source>
        <dbReference type="ARBA" id="ARBA00022722"/>
    </source>
</evidence>
<evidence type="ECO:0000313" key="25">
    <source>
        <dbReference type="Proteomes" id="UP000288716"/>
    </source>
</evidence>
<keyword evidence="12 20" id="KW-0862">Zinc</keyword>
<dbReference type="Proteomes" id="UP000288716">
    <property type="component" value="Unassembled WGS sequence"/>
</dbReference>
<evidence type="ECO:0000256" key="19">
    <source>
        <dbReference type="ARBA" id="ARBA00049244"/>
    </source>
</evidence>
<keyword evidence="16 20" id="KW-0411">Iron-sulfur</keyword>
<evidence type="ECO:0000259" key="23">
    <source>
        <dbReference type="Pfam" id="PF14260"/>
    </source>
</evidence>
<dbReference type="InterPro" id="IPR025687">
    <property type="entry name" value="Znf-C4pol"/>
</dbReference>
<dbReference type="STRING" id="299467.A0A443S6P6"/>
<dbReference type="FunFam" id="1.10.287.690:FF:000001">
    <property type="entry name" value="DNA polymerase"/>
    <property type="match status" value="1"/>
</dbReference>
<dbReference type="PANTHER" id="PTHR10322:SF23">
    <property type="entry name" value="DNA POLYMERASE DELTA CATALYTIC SUBUNIT"/>
    <property type="match status" value="1"/>
</dbReference>
<keyword evidence="5 20" id="KW-0808">Transferase</keyword>
<evidence type="ECO:0000256" key="4">
    <source>
        <dbReference type="ARBA" id="ARBA00022485"/>
    </source>
</evidence>